<dbReference type="InParanoid" id="A0A7L4YQ62"/>
<feature type="transmembrane region" description="Helical" evidence="1">
    <location>
        <begin position="109"/>
        <end position="128"/>
    </location>
</feature>
<proteinExistence type="predicted"/>
<dbReference type="KEGG" id="eke:EK0264_14680"/>
<feature type="transmembrane region" description="Helical" evidence="1">
    <location>
        <begin position="60"/>
        <end position="80"/>
    </location>
</feature>
<keyword evidence="1" id="KW-1133">Transmembrane helix</keyword>
<evidence type="ECO:0000313" key="2">
    <source>
        <dbReference type="EMBL" id="QHC01411.1"/>
    </source>
</evidence>
<keyword evidence="1" id="KW-0472">Membrane</keyword>
<accession>A0A7L4YQ62</accession>
<reference evidence="2 3" key="1">
    <citation type="journal article" date="2018" name="Int. J. Syst. Evol. Microbiol.">
        <title>Epidermidibacterium keratini gen. nov., sp. nov., a member of the family Sporichthyaceae, isolated from keratin epidermis.</title>
        <authorList>
            <person name="Lee D.G."/>
            <person name="Trujillo M.E."/>
            <person name="Kang S."/>
            <person name="Nam J.J."/>
            <person name="Kim Y.J."/>
        </authorList>
    </citation>
    <scope>NUCLEOTIDE SEQUENCE [LARGE SCALE GENOMIC DNA]</scope>
    <source>
        <strain evidence="2 3">EPI-7</strain>
    </source>
</reference>
<feature type="transmembrane region" description="Helical" evidence="1">
    <location>
        <begin position="21"/>
        <end position="40"/>
    </location>
</feature>
<gene>
    <name evidence="2" type="ORF">EK0264_14680</name>
</gene>
<dbReference type="RefSeq" id="WP_159546546.1">
    <property type="nucleotide sequence ID" value="NZ_CP047156.1"/>
</dbReference>
<organism evidence="2 3">
    <name type="scientific">Epidermidibacterium keratini</name>
    <dbReference type="NCBI Taxonomy" id="1891644"/>
    <lineage>
        <taxon>Bacteria</taxon>
        <taxon>Bacillati</taxon>
        <taxon>Actinomycetota</taxon>
        <taxon>Actinomycetes</taxon>
        <taxon>Sporichthyales</taxon>
        <taxon>Sporichthyaceae</taxon>
        <taxon>Epidermidibacterium</taxon>
    </lineage>
</organism>
<dbReference type="OrthoDB" id="4557719at2"/>
<feature type="transmembrane region" description="Helical" evidence="1">
    <location>
        <begin position="148"/>
        <end position="174"/>
    </location>
</feature>
<evidence type="ECO:0000256" key="1">
    <source>
        <dbReference type="SAM" id="Phobius"/>
    </source>
</evidence>
<dbReference type="AlphaFoldDB" id="A0A7L4YQ62"/>
<sequence length="190" mass="19866">MTVNEPVSLNPAGRPALNRPSWPLIAGALALVIAGAATGLGTLVDAPRPVPVTSPDDTAWPAHIALGAVLLAFLVLRVRFRGWRALLTPMSARAGRRLRAGLTERSPRAVASLALAALLAYLAFRMGMQLTAGLDPAFTANAWGGPTYLGALLCHAIDAALISLIAVTALHLLLPAPAHPRRFECNALQP</sequence>
<dbReference type="EMBL" id="CP047156">
    <property type="protein sequence ID" value="QHC01411.1"/>
    <property type="molecule type" value="Genomic_DNA"/>
</dbReference>
<protein>
    <submittedName>
        <fullName evidence="2">Uncharacterized protein</fullName>
    </submittedName>
</protein>
<keyword evidence="1" id="KW-0812">Transmembrane</keyword>
<dbReference type="Proteomes" id="UP000463857">
    <property type="component" value="Chromosome"/>
</dbReference>
<evidence type="ECO:0000313" key="3">
    <source>
        <dbReference type="Proteomes" id="UP000463857"/>
    </source>
</evidence>
<keyword evidence="3" id="KW-1185">Reference proteome</keyword>
<name>A0A7L4YQ62_9ACTN</name>